<dbReference type="Proteomes" id="UP000296201">
    <property type="component" value="Chromosome"/>
</dbReference>
<feature type="transmembrane region" description="Helical" evidence="7">
    <location>
        <begin position="309"/>
        <end position="327"/>
    </location>
</feature>
<comment type="subcellular location">
    <subcellularLocation>
        <location evidence="1 7">Cell membrane</location>
        <topology evidence="1 7">Multi-pass membrane protein</topology>
    </subcellularLocation>
</comment>
<name>A0A4P7P1Y6_9GAMM</name>
<keyword evidence="4 7" id="KW-0812">Transmembrane</keyword>
<evidence type="ECO:0000256" key="4">
    <source>
        <dbReference type="ARBA" id="ARBA00022692"/>
    </source>
</evidence>
<feature type="transmembrane region" description="Helical" evidence="7">
    <location>
        <begin position="196"/>
        <end position="219"/>
    </location>
</feature>
<dbReference type="CDD" id="cd06261">
    <property type="entry name" value="TM_PBP2"/>
    <property type="match status" value="1"/>
</dbReference>
<dbReference type="Gene3D" id="1.10.3720.10">
    <property type="entry name" value="MetI-like"/>
    <property type="match status" value="1"/>
</dbReference>
<dbReference type="GO" id="GO:0015416">
    <property type="term" value="F:ABC-type phosphonate transporter activity"/>
    <property type="evidence" value="ECO:0007669"/>
    <property type="project" value="InterPro"/>
</dbReference>
<dbReference type="PROSITE" id="PS50928">
    <property type="entry name" value="ABC_TM1"/>
    <property type="match status" value="1"/>
</dbReference>
<gene>
    <name evidence="9" type="primary">phnE</name>
    <name evidence="9" type="ORF">GHNINEIG_02238</name>
</gene>
<feature type="transmembrane region" description="Helical" evidence="7">
    <location>
        <begin position="278"/>
        <end position="297"/>
    </location>
</feature>
<keyword evidence="3" id="KW-1003">Cell membrane</keyword>
<dbReference type="OrthoDB" id="9808005at2"/>
<dbReference type="GO" id="GO:0005886">
    <property type="term" value="C:plasma membrane"/>
    <property type="evidence" value="ECO:0007669"/>
    <property type="project" value="UniProtKB-SubCell"/>
</dbReference>
<dbReference type="InterPro" id="IPR035906">
    <property type="entry name" value="MetI-like_sf"/>
</dbReference>
<dbReference type="EMBL" id="CP032096">
    <property type="protein sequence ID" value="QBZ84163.1"/>
    <property type="molecule type" value="Genomic_DNA"/>
</dbReference>
<feature type="domain" description="ABC transmembrane type-1" evidence="8">
    <location>
        <begin position="144"/>
        <end position="327"/>
    </location>
</feature>
<sequence>MNKPVENIIKRDWREWQTYQAITPKIIFGFFITFVLLSWSAHNTEMDRAAVETGQAVLSAVGIGNSDVLDGVSKFGSQAFPIQFSTRTELTRLEDVDLENLPWLSYVEDGVSREYDVDTDTWTQSKTEYLVDPIGYLKKVLKMMWETIEMGFWGTAISIVISLPLGILAARNFSPHPIIYQVARGWLSFHRAMPELIVALFLVLIYGFGPIAGVLALAIHTSGVLGKFFADEIENAPKGPQMALSSAGANPLKVLRYAVFPHVLPAWIAYIQYIFERNIRTATVLGIVGAGGIGMELKGRWDLFDYDHVATILLIIFITVVLLEASTQKLRNKTL</sequence>
<dbReference type="Pfam" id="PF00528">
    <property type="entry name" value="BPD_transp_1"/>
    <property type="match status" value="1"/>
</dbReference>
<proteinExistence type="inferred from homology"/>
<evidence type="ECO:0000256" key="1">
    <source>
        <dbReference type="ARBA" id="ARBA00004651"/>
    </source>
</evidence>
<dbReference type="PANTHER" id="PTHR30043">
    <property type="entry name" value="PHOSPHONATES TRANSPORT SYSTEM PERMEASE PROTEIN"/>
    <property type="match status" value="1"/>
</dbReference>
<comment type="similarity">
    <text evidence="7">Belongs to the binding-protein-dependent transport system permease family.</text>
</comment>
<organism evidence="9 10">
    <name type="scientific">Hydrogenovibrio crunogenus</name>
    <dbReference type="NCBI Taxonomy" id="39765"/>
    <lineage>
        <taxon>Bacteria</taxon>
        <taxon>Pseudomonadati</taxon>
        <taxon>Pseudomonadota</taxon>
        <taxon>Gammaproteobacteria</taxon>
        <taxon>Thiotrichales</taxon>
        <taxon>Piscirickettsiaceae</taxon>
        <taxon>Hydrogenovibrio</taxon>
    </lineage>
</organism>
<evidence type="ECO:0000259" key="8">
    <source>
        <dbReference type="PROSITE" id="PS50928"/>
    </source>
</evidence>
<feature type="transmembrane region" description="Helical" evidence="7">
    <location>
        <begin position="21"/>
        <end position="41"/>
    </location>
</feature>
<reference evidence="9 10" key="1">
    <citation type="submission" date="2018-08" db="EMBL/GenBank/DDBJ databases">
        <title>Horizontal acquisition of hydrogen conversion ability and other habitat adaptations in Hydrogenovibrio crunogenus strains.</title>
        <authorList>
            <person name="Gonnella G."/>
            <person name="Adam N."/>
            <person name="Perner M."/>
        </authorList>
    </citation>
    <scope>NUCLEOTIDE SEQUENCE [LARGE SCALE GENOMIC DNA]</scope>
    <source>
        <strain evidence="9 10">SP-41</strain>
    </source>
</reference>
<keyword evidence="6 7" id="KW-0472">Membrane</keyword>
<evidence type="ECO:0000313" key="9">
    <source>
        <dbReference type="EMBL" id="QBZ84163.1"/>
    </source>
</evidence>
<keyword evidence="2 7" id="KW-0813">Transport</keyword>
<feature type="transmembrane region" description="Helical" evidence="7">
    <location>
        <begin position="150"/>
        <end position="170"/>
    </location>
</feature>
<protein>
    <submittedName>
        <fullName evidence="9">Phosphate-import permease protein PhnE</fullName>
    </submittedName>
</protein>
<dbReference type="InterPro" id="IPR005769">
    <property type="entry name" value="PhnE/PtxC"/>
</dbReference>
<dbReference type="InterPro" id="IPR000515">
    <property type="entry name" value="MetI-like"/>
</dbReference>
<evidence type="ECO:0000313" key="10">
    <source>
        <dbReference type="Proteomes" id="UP000296201"/>
    </source>
</evidence>
<dbReference type="AlphaFoldDB" id="A0A4P7P1Y6"/>
<evidence type="ECO:0000256" key="5">
    <source>
        <dbReference type="ARBA" id="ARBA00022989"/>
    </source>
</evidence>
<accession>A0A4P7P1Y6</accession>
<dbReference type="RefSeq" id="WP_135796705.1">
    <property type="nucleotide sequence ID" value="NZ_CP032096.1"/>
</dbReference>
<dbReference type="SUPFAM" id="SSF161098">
    <property type="entry name" value="MetI-like"/>
    <property type="match status" value="1"/>
</dbReference>
<dbReference type="PANTHER" id="PTHR30043:SF1">
    <property type="entry name" value="ABC TRANSPORT SYSTEM PERMEASE PROTEIN P69"/>
    <property type="match status" value="1"/>
</dbReference>
<keyword evidence="5 7" id="KW-1133">Transmembrane helix</keyword>
<evidence type="ECO:0000256" key="7">
    <source>
        <dbReference type="RuleBase" id="RU363032"/>
    </source>
</evidence>
<evidence type="ECO:0000256" key="2">
    <source>
        <dbReference type="ARBA" id="ARBA00022448"/>
    </source>
</evidence>
<dbReference type="NCBIfam" id="TIGR01097">
    <property type="entry name" value="PhnE"/>
    <property type="match status" value="1"/>
</dbReference>
<feature type="transmembrane region" description="Helical" evidence="7">
    <location>
        <begin position="254"/>
        <end position="271"/>
    </location>
</feature>
<keyword evidence="10" id="KW-1185">Reference proteome</keyword>
<evidence type="ECO:0000256" key="3">
    <source>
        <dbReference type="ARBA" id="ARBA00022475"/>
    </source>
</evidence>
<evidence type="ECO:0000256" key="6">
    <source>
        <dbReference type="ARBA" id="ARBA00023136"/>
    </source>
</evidence>